<dbReference type="GO" id="GO:0015833">
    <property type="term" value="P:peptide transport"/>
    <property type="evidence" value="ECO:0007669"/>
    <property type="project" value="TreeGrafter"/>
</dbReference>
<dbReference type="GO" id="GO:0042597">
    <property type="term" value="C:periplasmic space"/>
    <property type="evidence" value="ECO:0007669"/>
    <property type="project" value="UniProtKB-ARBA"/>
</dbReference>
<accession>A0A3A4F9H5</accession>
<keyword evidence="3" id="KW-1185">Reference proteome</keyword>
<evidence type="ECO:0000313" key="3">
    <source>
        <dbReference type="Proteomes" id="UP000266615"/>
    </source>
</evidence>
<evidence type="ECO:0000259" key="1">
    <source>
        <dbReference type="Pfam" id="PF00496"/>
    </source>
</evidence>
<evidence type="ECO:0000313" key="2">
    <source>
        <dbReference type="EMBL" id="RJN31847.1"/>
    </source>
</evidence>
<dbReference type="GO" id="GO:1904680">
    <property type="term" value="F:peptide transmembrane transporter activity"/>
    <property type="evidence" value="ECO:0007669"/>
    <property type="project" value="TreeGrafter"/>
</dbReference>
<feature type="domain" description="Solute-binding protein family 5" evidence="1">
    <location>
        <begin position="102"/>
        <end position="473"/>
    </location>
</feature>
<dbReference type="Gene3D" id="3.40.190.10">
    <property type="entry name" value="Periplasmic binding protein-like II"/>
    <property type="match status" value="1"/>
</dbReference>
<reference evidence="2 3" key="1">
    <citation type="submission" date="2018-09" db="EMBL/GenBank/DDBJ databases">
        <title>Nesterenkonia natronophila sp. nov., an alkaliphilic actinobacteriume isolated from a soda lake, and emended description of the genus Nesterenkonia.</title>
        <authorList>
            <person name="Menes R.J."/>
            <person name="Iriarte A."/>
        </authorList>
    </citation>
    <scope>NUCLEOTIDE SEQUENCE [LARGE SCALE GENOMIC DNA]</scope>
    <source>
        <strain evidence="2 3">M8</strain>
    </source>
</reference>
<dbReference type="CDD" id="cd00995">
    <property type="entry name" value="PBP2_NikA_DppA_OppA_like"/>
    <property type="match status" value="1"/>
</dbReference>
<dbReference type="PIRSF" id="PIRSF002741">
    <property type="entry name" value="MppA"/>
    <property type="match status" value="1"/>
</dbReference>
<dbReference type="InterPro" id="IPR039424">
    <property type="entry name" value="SBP_5"/>
</dbReference>
<organism evidence="2 3">
    <name type="scientific">Nesterenkonia natronophila</name>
    <dbReference type="NCBI Taxonomy" id="2174932"/>
    <lineage>
        <taxon>Bacteria</taxon>
        <taxon>Bacillati</taxon>
        <taxon>Actinomycetota</taxon>
        <taxon>Actinomycetes</taxon>
        <taxon>Micrococcales</taxon>
        <taxon>Micrococcaceae</taxon>
        <taxon>Nesterenkonia</taxon>
    </lineage>
</organism>
<dbReference type="SUPFAM" id="SSF53850">
    <property type="entry name" value="Periplasmic binding protein-like II"/>
    <property type="match status" value="1"/>
</dbReference>
<sequence>MMRRSSMSNRAIHRQRWRRGAVAATASLALLLSACGNGEEATDDADANGAENGEQVSGGGTVTVYNCQPQNLMPSNSTEVCGSWVLEQLFTGLTQVDYDTFEPVPGVATGWDSNEDQTVWTFEIGEGWSFHNGEEITAQTFVDTFNWTVDPENAQQNNDFYDVFVGYEDLVEGDADELEGVSAVDDYTLELELNEPFSPLPMMLSYTGFYPMPQEAFDDPEAFEDAPIGNGRYQMDGEWEHDVQIAVERYEDWPGEDPGVPERIEWQIYSDIETAYLDVQAGALDILDNVPPSRLGTMEDDFGDDQALFETSSFTYMGLPLYQEEFDDADVRHALSMAIDREEIIDSIFDGAQVPARNIIPPMLPQAREDACEYCEFDPDAAAELYEEADGPSELTVYFNSGAGHEDWVEAVSNQWQQHLGIEDVTFQSLEFAQYLDLHDDQSVTGPFRLGWVLSYPSPQYAMEPIYTSGQSSNYTTFDNEEFDDLIAQANASDPEEADEYYQQAEDILLEEMPVIPMWFQSMGVVHSDQIEHDSVTMDPRTFLRVEQLQVTDEE</sequence>
<name>A0A3A4F9H5_9MICC</name>
<dbReference type="Pfam" id="PF00496">
    <property type="entry name" value="SBP_bac_5"/>
    <property type="match status" value="1"/>
</dbReference>
<gene>
    <name evidence="2" type="ORF">D3250_06945</name>
</gene>
<dbReference type="AlphaFoldDB" id="A0A3A4F9H5"/>
<dbReference type="Gene3D" id="3.90.76.10">
    <property type="entry name" value="Dipeptide-binding Protein, Domain 1"/>
    <property type="match status" value="1"/>
</dbReference>
<protein>
    <submittedName>
        <fullName evidence="2">ABC transporter substrate-binding protein</fullName>
    </submittedName>
</protein>
<dbReference type="InterPro" id="IPR030678">
    <property type="entry name" value="Peptide/Ni-bd"/>
</dbReference>
<dbReference type="InterPro" id="IPR000914">
    <property type="entry name" value="SBP_5_dom"/>
</dbReference>
<dbReference type="Proteomes" id="UP000266615">
    <property type="component" value="Unassembled WGS sequence"/>
</dbReference>
<dbReference type="EMBL" id="QYZP01000002">
    <property type="protein sequence ID" value="RJN31847.1"/>
    <property type="molecule type" value="Genomic_DNA"/>
</dbReference>
<comment type="caution">
    <text evidence="2">The sequence shown here is derived from an EMBL/GenBank/DDBJ whole genome shotgun (WGS) entry which is preliminary data.</text>
</comment>
<dbReference type="GO" id="GO:0043190">
    <property type="term" value="C:ATP-binding cassette (ABC) transporter complex"/>
    <property type="evidence" value="ECO:0007669"/>
    <property type="project" value="InterPro"/>
</dbReference>
<dbReference type="PANTHER" id="PTHR30290">
    <property type="entry name" value="PERIPLASMIC BINDING COMPONENT OF ABC TRANSPORTER"/>
    <property type="match status" value="1"/>
</dbReference>
<dbReference type="PANTHER" id="PTHR30290:SF83">
    <property type="entry name" value="ABC TRANSPORTER SUBSTRATE-BINDING PROTEIN"/>
    <property type="match status" value="1"/>
</dbReference>
<dbReference type="Gene3D" id="3.10.105.10">
    <property type="entry name" value="Dipeptide-binding Protein, Domain 3"/>
    <property type="match status" value="1"/>
</dbReference>
<proteinExistence type="predicted"/>
<dbReference type="PROSITE" id="PS51257">
    <property type="entry name" value="PROKAR_LIPOPROTEIN"/>
    <property type="match status" value="1"/>
</dbReference>